<keyword evidence="4" id="KW-0560">Oxidoreductase</keyword>
<accession>A0ABT1VWB5</accession>
<dbReference type="InterPro" id="IPR007867">
    <property type="entry name" value="GMC_OxRtase_C"/>
</dbReference>
<keyword evidence="8" id="KW-1185">Reference proteome</keyword>
<evidence type="ECO:0000259" key="6">
    <source>
        <dbReference type="Pfam" id="PF05199"/>
    </source>
</evidence>
<sequence>MCADQTILANREGLRSGNLSPMQQVRAAGGRAPDPHVTGGWLSMQEYADGEEVDFAIVGTGAGGGTLAAELAEAGFSVVAFDAGPYFRPLEDFASDETAQSQLFWTDKRIVDGDNPLKMGSNNSGKAVGGSTVHYAMVALRQRPESFASRTKQGFGADWPISWQEMWRYYTKAEDALKISGPIRYPWGPKRPRYPYRPHDLNAAALMLAKGAEALGIDWTETPLATVSAPRGKSPPCVYRGFCRVGCSTNAKQSALVTFIPRAIRAGAEVRDLAMVGRIEVNKDGRATGLHYHRAGQWRFQRARNVIVAGYAIESPRLLLNSATDRHPDGLANSSGLVGKYLMTQSNQAVFGVMDDEVRWNKGPPSLAITEHWNYDDRKDFFGGYIHMSQGPLPVEWSSVLTGSKGLWGDALLGELDKYNHQVGLKMVGEMMPQERNQVTLADEVDQYGLRVARITYSWCDNDKAMIKHALDFMQQQAEAAGVKEIFRQKNDTNHLAGTIRMGADRRTSVVNADCRSWDIPNLFVCDGSVFPTTGGVNPSLTIQALALRTADRIKELSRRGEL</sequence>
<keyword evidence="3" id="KW-0274">FAD</keyword>
<dbReference type="Pfam" id="PF00732">
    <property type="entry name" value="GMC_oxred_N"/>
    <property type="match status" value="1"/>
</dbReference>
<evidence type="ECO:0000256" key="4">
    <source>
        <dbReference type="ARBA" id="ARBA00023002"/>
    </source>
</evidence>
<dbReference type="InterPro" id="IPR000172">
    <property type="entry name" value="GMC_OxRdtase_N"/>
</dbReference>
<evidence type="ECO:0000259" key="5">
    <source>
        <dbReference type="Pfam" id="PF00732"/>
    </source>
</evidence>
<dbReference type="EMBL" id="JAMZEJ010000004">
    <property type="protein sequence ID" value="MCQ8240639.1"/>
    <property type="molecule type" value="Genomic_DNA"/>
</dbReference>
<proteinExistence type="inferred from homology"/>
<gene>
    <name evidence="7" type="ORF">NFI88_07250</name>
</gene>
<feature type="domain" description="Glucose-methanol-choline oxidoreductase N-terminal" evidence="5">
    <location>
        <begin position="124"/>
        <end position="342"/>
    </location>
</feature>
<dbReference type="RefSeq" id="WP_422919384.1">
    <property type="nucleotide sequence ID" value="NZ_JAMZEJ010000004.1"/>
</dbReference>
<dbReference type="SUPFAM" id="SSF54373">
    <property type="entry name" value="FAD-linked reductases, C-terminal domain"/>
    <property type="match status" value="1"/>
</dbReference>
<dbReference type="PANTHER" id="PTHR46056">
    <property type="entry name" value="LONG-CHAIN-ALCOHOL OXIDASE"/>
    <property type="match status" value="1"/>
</dbReference>
<keyword evidence="2" id="KW-0285">Flavoprotein</keyword>
<evidence type="ECO:0000256" key="3">
    <source>
        <dbReference type="ARBA" id="ARBA00022827"/>
    </source>
</evidence>
<feature type="domain" description="Glucose-methanol-choline oxidoreductase C-terminal" evidence="6">
    <location>
        <begin position="433"/>
        <end position="547"/>
    </location>
</feature>
<dbReference type="SUPFAM" id="SSF51905">
    <property type="entry name" value="FAD/NAD(P)-binding domain"/>
    <property type="match status" value="1"/>
</dbReference>
<dbReference type="InterPro" id="IPR036188">
    <property type="entry name" value="FAD/NAD-bd_sf"/>
</dbReference>
<dbReference type="Proteomes" id="UP001524547">
    <property type="component" value="Unassembled WGS sequence"/>
</dbReference>
<organism evidence="7 8">
    <name type="scientific">Rhizosaccharibacter radicis</name>
    <dbReference type="NCBI Taxonomy" id="2782605"/>
    <lineage>
        <taxon>Bacteria</taxon>
        <taxon>Pseudomonadati</taxon>
        <taxon>Pseudomonadota</taxon>
        <taxon>Alphaproteobacteria</taxon>
        <taxon>Acetobacterales</taxon>
        <taxon>Acetobacteraceae</taxon>
        <taxon>Rhizosaccharibacter</taxon>
    </lineage>
</organism>
<evidence type="ECO:0000313" key="8">
    <source>
        <dbReference type="Proteomes" id="UP001524547"/>
    </source>
</evidence>
<dbReference type="Gene3D" id="3.50.50.60">
    <property type="entry name" value="FAD/NAD(P)-binding domain"/>
    <property type="match status" value="2"/>
</dbReference>
<evidence type="ECO:0000256" key="1">
    <source>
        <dbReference type="ARBA" id="ARBA00010790"/>
    </source>
</evidence>
<comment type="caution">
    <text evidence="7">The sequence shown here is derived from an EMBL/GenBank/DDBJ whole genome shotgun (WGS) entry which is preliminary data.</text>
</comment>
<protein>
    <submittedName>
        <fullName evidence="7">GMC family oxidoreductase</fullName>
    </submittedName>
</protein>
<comment type="similarity">
    <text evidence="1">Belongs to the GMC oxidoreductase family.</text>
</comment>
<evidence type="ECO:0000256" key="2">
    <source>
        <dbReference type="ARBA" id="ARBA00022630"/>
    </source>
</evidence>
<dbReference type="Pfam" id="PF05199">
    <property type="entry name" value="GMC_oxred_C"/>
    <property type="match status" value="1"/>
</dbReference>
<evidence type="ECO:0000313" key="7">
    <source>
        <dbReference type="EMBL" id="MCQ8240639.1"/>
    </source>
</evidence>
<dbReference type="PANTHER" id="PTHR46056:SF12">
    <property type="entry name" value="LONG-CHAIN-ALCOHOL OXIDASE"/>
    <property type="match status" value="1"/>
</dbReference>
<name>A0ABT1VWB5_9PROT</name>
<reference evidence="7 8" key="1">
    <citation type="submission" date="2022-06" db="EMBL/GenBank/DDBJ databases">
        <title>Rhizosaccharibacter gen. nov. sp. nov. KSS12, endophytic bacteria isolated from sugarcane.</title>
        <authorList>
            <person name="Pitiwittayakul N."/>
        </authorList>
    </citation>
    <scope>NUCLEOTIDE SEQUENCE [LARGE SCALE GENOMIC DNA]</scope>
    <source>
        <strain evidence="7 8">KSS12</strain>
    </source>
</reference>